<dbReference type="PANTHER" id="PTHR33383">
    <property type="entry name" value="MEMBRANE PROTEIN INSERTION EFFICIENCY FACTOR-RELATED"/>
    <property type="match status" value="1"/>
</dbReference>
<reference evidence="3 4" key="1">
    <citation type="submission" date="2019-07" db="EMBL/GenBank/DDBJ databases">
        <title>Tomitella cavernea sp. nov., an actinomycete isolated from soil.</title>
        <authorList>
            <person name="Cheng J."/>
        </authorList>
    </citation>
    <scope>NUCLEOTIDE SEQUENCE [LARGE SCALE GENOMIC DNA]</scope>
    <source>
        <strain evidence="3 4">HY188</strain>
    </source>
</reference>
<sequence length="143" mass="15445">MKADPPSADAREQSEPAVGDVSHGADGERGWRRLAASPANAAVFAVELYRTYVSPTRAPTCRFIPTCSEYAVTALREWGLLRGTALACWRLLKCGPWYPGGWDPVPQRHGRRIRAREAGDADGSPSCAEPETRATAAGGVRHD</sequence>
<organism evidence="3 4">
    <name type="scientific">Tomitella fengzijianii</name>
    <dbReference type="NCBI Taxonomy" id="2597660"/>
    <lineage>
        <taxon>Bacteria</taxon>
        <taxon>Bacillati</taxon>
        <taxon>Actinomycetota</taxon>
        <taxon>Actinomycetes</taxon>
        <taxon>Mycobacteriales</taxon>
        <taxon>Tomitella</taxon>
    </lineage>
</organism>
<dbReference type="NCBIfam" id="TIGR00278">
    <property type="entry name" value="membrane protein insertion efficiency factor YidD"/>
    <property type="match status" value="1"/>
</dbReference>
<comment type="subcellular location">
    <subcellularLocation>
        <location evidence="1">Cell membrane</location>
        <topology evidence="1">Peripheral membrane protein</topology>
        <orientation evidence="1">Cytoplasmic side</orientation>
    </subcellularLocation>
</comment>
<accession>A0A516X731</accession>
<gene>
    <name evidence="3" type="primary">yidD</name>
    <name evidence="3" type="ORF">FO059_17930</name>
</gene>
<dbReference type="EMBL" id="CP041765">
    <property type="protein sequence ID" value="QDQ98879.1"/>
    <property type="molecule type" value="Genomic_DNA"/>
</dbReference>
<dbReference type="HAMAP" id="MF_00386">
    <property type="entry name" value="UPF0161_YidD"/>
    <property type="match status" value="1"/>
</dbReference>
<evidence type="ECO:0000256" key="1">
    <source>
        <dbReference type="HAMAP-Rule" id="MF_00386"/>
    </source>
</evidence>
<comment type="similarity">
    <text evidence="1">Belongs to the UPF0161 family.</text>
</comment>
<dbReference type="GO" id="GO:0005886">
    <property type="term" value="C:plasma membrane"/>
    <property type="evidence" value="ECO:0007669"/>
    <property type="project" value="UniProtKB-SubCell"/>
</dbReference>
<evidence type="ECO:0000313" key="3">
    <source>
        <dbReference type="EMBL" id="QDQ98879.1"/>
    </source>
</evidence>
<dbReference type="SMART" id="SM01234">
    <property type="entry name" value="Haemolytic"/>
    <property type="match status" value="1"/>
</dbReference>
<keyword evidence="1" id="KW-0472">Membrane</keyword>
<feature type="region of interest" description="Disordered" evidence="2">
    <location>
        <begin position="1"/>
        <end position="26"/>
    </location>
</feature>
<proteinExistence type="inferred from homology"/>
<keyword evidence="1" id="KW-1003">Cell membrane</keyword>
<dbReference type="InterPro" id="IPR002696">
    <property type="entry name" value="Membr_insert_effic_factor_YidD"/>
</dbReference>
<dbReference type="Proteomes" id="UP000317344">
    <property type="component" value="Chromosome"/>
</dbReference>
<keyword evidence="4" id="KW-1185">Reference proteome</keyword>
<dbReference type="AlphaFoldDB" id="A0A516X731"/>
<dbReference type="OrthoDB" id="9801753at2"/>
<dbReference type="Pfam" id="PF01809">
    <property type="entry name" value="YidD"/>
    <property type="match status" value="1"/>
</dbReference>
<dbReference type="KEGG" id="toy:FO059_17930"/>
<comment type="function">
    <text evidence="1">Could be involved in insertion of integral membrane proteins into the membrane.</text>
</comment>
<evidence type="ECO:0000313" key="4">
    <source>
        <dbReference type="Proteomes" id="UP000317344"/>
    </source>
</evidence>
<protein>
    <recommendedName>
        <fullName evidence="1">Putative membrane protein insertion efficiency factor</fullName>
    </recommendedName>
</protein>
<reference evidence="3 4" key="2">
    <citation type="submission" date="2019-07" db="EMBL/GenBank/DDBJ databases">
        <authorList>
            <person name="Huang Y."/>
        </authorList>
    </citation>
    <scope>NUCLEOTIDE SEQUENCE [LARGE SCALE GENOMIC DNA]</scope>
    <source>
        <strain evidence="3 4">HY188</strain>
    </source>
</reference>
<dbReference type="RefSeq" id="WP_143910283.1">
    <property type="nucleotide sequence ID" value="NZ_CP041765.1"/>
</dbReference>
<dbReference type="PANTHER" id="PTHR33383:SF1">
    <property type="entry name" value="MEMBRANE PROTEIN INSERTION EFFICIENCY FACTOR-RELATED"/>
    <property type="match status" value="1"/>
</dbReference>
<evidence type="ECO:0000256" key="2">
    <source>
        <dbReference type="SAM" id="MobiDB-lite"/>
    </source>
</evidence>
<feature type="region of interest" description="Disordered" evidence="2">
    <location>
        <begin position="113"/>
        <end position="143"/>
    </location>
</feature>
<feature type="compositionally biased region" description="Basic and acidic residues" evidence="2">
    <location>
        <begin position="1"/>
        <end position="14"/>
    </location>
</feature>
<name>A0A516X731_9ACTN</name>